<dbReference type="Proteomes" id="UP001460270">
    <property type="component" value="Unassembled WGS sequence"/>
</dbReference>
<protein>
    <submittedName>
        <fullName evidence="2">Uncharacterized protein</fullName>
    </submittedName>
</protein>
<feature type="region of interest" description="Disordered" evidence="1">
    <location>
        <begin position="19"/>
        <end position="46"/>
    </location>
</feature>
<gene>
    <name evidence="2" type="ORF">WMY93_003376</name>
</gene>
<dbReference type="EMBL" id="JBBPFD010000002">
    <property type="protein sequence ID" value="KAK7940050.1"/>
    <property type="molecule type" value="Genomic_DNA"/>
</dbReference>
<organism evidence="2 3">
    <name type="scientific">Mugilogobius chulae</name>
    <name type="common">yellowstripe goby</name>
    <dbReference type="NCBI Taxonomy" id="88201"/>
    <lineage>
        <taxon>Eukaryota</taxon>
        <taxon>Metazoa</taxon>
        <taxon>Chordata</taxon>
        <taxon>Craniata</taxon>
        <taxon>Vertebrata</taxon>
        <taxon>Euteleostomi</taxon>
        <taxon>Actinopterygii</taxon>
        <taxon>Neopterygii</taxon>
        <taxon>Teleostei</taxon>
        <taxon>Neoteleostei</taxon>
        <taxon>Acanthomorphata</taxon>
        <taxon>Gobiaria</taxon>
        <taxon>Gobiiformes</taxon>
        <taxon>Gobioidei</taxon>
        <taxon>Gobiidae</taxon>
        <taxon>Gobionellinae</taxon>
        <taxon>Mugilogobius</taxon>
    </lineage>
</organism>
<keyword evidence="3" id="KW-1185">Reference proteome</keyword>
<evidence type="ECO:0000313" key="3">
    <source>
        <dbReference type="Proteomes" id="UP001460270"/>
    </source>
</evidence>
<evidence type="ECO:0000313" key="2">
    <source>
        <dbReference type="EMBL" id="KAK7940050.1"/>
    </source>
</evidence>
<sequence length="382" mass="44167">MKRRRETCNRRLHLRPTKPVLEKGYYEKKRKREGQRKDAREGDMKKPLSVTALSTIAVQSGQTQIVVSVLKSGFSVHLQLVHVEPGLCEIGSNREDNQKLILEQKQLLEKLKKHEGEVLLSVEKKRVEERRQRQDDWKCNERGQQEDKEEEKVYRAMENSLREGWVLLLQLLDSRLNALTLAADFYCTVHEFAAGIERLWELKITPDRLDIAQLTYASIRRDLLGKSLQLLGISSDLLKKLRELQKTEVLQRHGHVLQEGGEGEEESSQSSWGPVWRLEQMLEILQDRRRTVDNEVKLQIQQAQKNTQTFPHDQDWSLSLDTFLAQTPPSTLETECVIPLKTEKDGNSPDLPLISSNSKEVEDACLHLALILRQYPQMKLSV</sequence>
<comment type="caution">
    <text evidence="2">The sequence shown here is derived from an EMBL/GenBank/DDBJ whole genome shotgun (WGS) entry which is preliminary data.</text>
</comment>
<accession>A0AAW0PY18</accession>
<proteinExistence type="predicted"/>
<name>A0AAW0PY18_9GOBI</name>
<feature type="compositionally biased region" description="Basic and acidic residues" evidence="1">
    <location>
        <begin position="35"/>
        <end position="46"/>
    </location>
</feature>
<reference evidence="3" key="1">
    <citation type="submission" date="2024-04" db="EMBL/GenBank/DDBJ databases">
        <title>Salinicola lusitanus LLJ914,a marine bacterium isolated from the Okinawa Trough.</title>
        <authorList>
            <person name="Li J."/>
        </authorList>
    </citation>
    <scope>NUCLEOTIDE SEQUENCE [LARGE SCALE GENOMIC DNA]</scope>
</reference>
<evidence type="ECO:0000256" key="1">
    <source>
        <dbReference type="SAM" id="MobiDB-lite"/>
    </source>
</evidence>
<dbReference type="AlphaFoldDB" id="A0AAW0PY18"/>